<dbReference type="GO" id="GO:0000981">
    <property type="term" value="F:DNA-binding transcription factor activity, RNA polymerase II-specific"/>
    <property type="evidence" value="ECO:0007669"/>
    <property type="project" value="UniProtKB-ARBA"/>
</dbReference>
<evidence type="ECO:0000256" key="4">
    <source>
        <dbReference type="ARBA" id="ARBA00022833"/>
    </source>
</evidence>
<dbReference type="AlphaFoldDB" id="A0A433D737"/>
<dbReference type="PANTHER" id="PTHR23235">
    <property type="entry name" value="KRUEPPEL-LIKE TRANSCRIPTION FACTOR"/>
    <property type="match status" value="1"/>
</dbReference>
<dbReference type="InterPro" id="IPR036236">
    <property type="entry name" value="Znf_C2H2_sf"/>
</dbReference>
<dbReference type="GO" id="GO:0000978">
    <property type="term" value="F:RNA polymerase II cis-regulatory region sequence-specific DNA binding"/>
    <property type="evidence" value="ECO:0007669"/>
    <property type="project" value="TreeGrafter"/>
</dbReference>
<feature type="domain" description="C2H2-type" evidence="6">
    <location>
        <begin position="460"/>
        <end position="489"/>
    </location>
</feature>
<gene>
    <name evidence="7" type="ORF">BC936DRAFT_146986</name>
</gene>
<dbReference type="Gene3D" id="3.30.160.60">
    <property type="entry name" value="Classic Zinc Finger"/>
    <property type="match status" value="3"/>
</dbReference>
<evidence type="ECO:0000256" key="3">
    <source>
        <dbReference type="ARBA" id="ARBA00022771"/>
    </source>
</evidence>
<evidence type="ECO:0000313" key="7">
    <source>
        <dbReference type="EMBL" id="RUP46421.1"/>
    </source>
</evidence>
<keyword evidence="8" id="KW-1185">Reference proteome</keyword>
<evidence type="ECO:0000259" key="6">
    <source>
        <dbReference type="PROSITE" id="PS50157"/>
    </source>
</evidence>
<dbReference type="PROSITE" id="PS00028">
    <property type="entry name" value="ZINC_FINGER_C2H2_1"/>
    <property type="match status" value="2"/>
</dbReference>
<dbReference type="PROSITE" id="PS50157">
    <property type="entry name" value="ZINC_FINGER_C2H2_2"/>
    <property type="match status" value="3"/>
</dbReference>
<evidence type="ECO:0000313" key="8">
    <source>
        <dbReference type="Proteomes" id="UP000268093"/>
    </source>
</evidence>
<accession>A0A433D737</accession>
<proteinExistence type="predicted"/>
<keyword evidence="1" id="KW-0479">Metal-binding</keyword>
<keyword evidence="2" id="KW-0677">Repeat</keyword>
<dbReference type="FunFam" id="3.30.160.60:FF:000072">
    <property type="entry name" value="zinc finger protein 143 isoform X1"/>
    <property type="match status" value="1"/>
</dbReference>
<keyword evidence="4" id="KW-0862">Zinc</keyword>
<dbReference type="OrthoDB" id="8117402at2759"/>
<dbReference type="FunFam" id="3.30.160.60:FF:000125">
    <property type="entry name" value="Putative zinc finger protein 143"/>
    <property type="match status" value="1"/>
</dbReference>
<dbReference type="GO" id="GO:0008270">
    <property type="term" value="F:zinc ion binding"/>
    <property type="evidence" value="ECO:0007669"/>
    <property type="project" value="UniProtKB-KW"/>
</dbReference>
<evidence type="ECO:0000256" key="5">
    <source>
        <dbReference type="PROSITE-ProRule" id="PRU00042"/>
    </source>
</evidence>
<sequence>MKDNASKCNKCKARVGVGQRGMSQTLLPGSPPHSASDTKYLMGLGCTQIFTGWTVTIVRHRGETNAKVPSSGDIQDVIFNTLRDPSLGVARHKNATIPLHKVTSVACYLIVFTKTKISKVLSFIQMASVTYNAPVQMDRTHTYPTESYAVNPYDWNNSLYPVDDQTYNPPAVGAFHSPSESCYEYDYSDQYSEHSDETSSPYNFNNFHEFDSSVDGYSSASSNGSGYPSPALSNTNSPSFHATEVDDYGVSTLTLLPNSVHPSYFDTLPEQSKEFHLAPVHVMSHMSDPSNALMNEMLATPIFPERKSVFVPKLDSIPTPSIQVIEPSPLAKTQINFAELDRFINQHHIKMEPEDSDDCCSEPDHTVFRRHSSPIPLPMRGVSPSHGLVTPPNSIPSLTRRKSAVPYAQLMNNINLAPPRPRKMKQNSPYKCPNQGCEKTFTRPYNLKSHMRTHTAERPYPCSFPGCDKTFSRQHDRNRHAKLHLNIKPYVCQNCSKAFARQDALNRHLRVENGPCALALQNQTPKFKPVVM</sequence>
<dbReference type="InterPro" id="IPR013087">
    <property type="entry name" value="Znf_C2H2_type"/>
</dbReference>
<dbReference type="SMART" id="SM00355">
    <property type="entry name" value="ZnF_C2H2"/>
    <property type="match status" value="3"/>
</dbReference>
<dbReference type="Proteomes" id="UP000268093">
    <property type="component" value="Unassembled WGS sequence"/>
</dbReference>
<keyword evidence="3 5" id="KW-0863">Zinc-finger</keyword>
<protein>
    <recommendedName>
        <fullName evidence="6">C2H2-type domain-containing protein</fullName>
    </recommendedName>
</protein>
<reference evidence="7 8" key="1">
    <citation type="journal article" date="2018" name="New Phytol.">
        <title>Phylogenomics of Endogonaceae and evolution of mycorrhizas within Mucoromycota.</title>
        <authorList>
            <person name="Chang Y."/>
            <person name="Desiro A."/>
            <person name="Na H."/>
            <person name="Sandor L."/>
            <person name="Lipzen A."/>
            <person name="Clum A."/>
            <person name="Barry K."/>
            <person name="Grigoriev I.V."/>
            <person name="Martin F.M."/>
            <person name="Stajich J.E."/>
            <person name="Smith M.E."/>
            <person name="Bonito G."/>
            <person name="Spatafora J.W."/>
        </authorList>
    </citation>
    <scope>NUCLEOTIDE SEQUENCE [LARGE SCALE GENOMIC DNA]</scope>
    <source>
        <strain evidence="7 8">GMNB39</strain>
    </source>
</reference>
<comment type="caution">
    <text evidence="7">The sequence shown here is derived from an EMBL/GenBank/DDBJ whole genome shotgun (WGS) entry which is preliminary data.</text>
</comment>
<organism evidence="7 8">
    <name type="scientific">Jimgerdemannia flammicorona</name>
    <dbReference type="NCBI Taxonomy" id="994334"/>
    <lineage>
        <taxon>Eukaryota</taxon>
        <taxon>Fungi</taxon>
        <taxon>Fungi incertae sedis</taxon>
        <taxon>Mucoromycota</taxon>
        <taxon>Mucoromycotina</taxon>
        <taxon>Endogonomycetes</taxon>
        <taxon>Endogonales</taxon>
        <taxon>Endogonaceae</taxon>
        <taxon>Jimgerdemannia</taxon>
    </lineage>
</organism>
<feature type="domain" description="C2H2-type" evidence="6">
    <location>
        <begin position="430"/>
        <end position="459"/>
    </location>
</feature>
<evidence type="ECO:0000256" key="2">
    <source>
        <dbReference type="ARBA" id="ARBA00022737"/>
    </source>
</evidence>
<dbReference type="SUPFAM" id="SSF57667">
    <property type="entry name" value="beta-beta-alpha zinc fingers"/>
    <property type="match status" value="3"/>
</dbReference>
<evidence type="ECO:0000256" key="1">
    <source>
        <dbReference type="ARBA" id="ARBA00022723"/>
    </source>
</evidence>
<dbReference type="Pfam" id="PF00096">
    <property type="entry name" value="zf-C2H2"/>
    <property type="match status" value="3"/>
</dbReference>
<name>A0A433D737_9FUNG</name>
<feature type="domain" description="C2H2-type" evidence="6">
    <location>
        <begin position="490"/>
        <end position="517"/>
    </location>
</feature>
<dbReference type="PANTHER" id="PTHR23235:SF120">
    <property type="entry name" value="KRUPPEL-LIKE FACTOR 15"/>
    <property type="match status" value="1"/>
</dbReference>
<dbReference type="EMBL" id="RBNI01005883">
    <property type="protein sequence ID" value="RUP46421.1"/>
    <property type="molecule type" value="Genomic_DNA"/>
</dbReference>